<dbReference type="InterPro" id="IPR003772">
    <property type="entry name" value="YceD"/>
</dbReference>
<feature type="region of interest" description="Disordered" evidence="1">
    <location>
        <begin position="159"/>
        <end position="189"/>
    </location>
</feature>
<accession>A0A2S6NEJ6</accession>
<evidence type="ECO:0000256" key="1">
    <source>
        <dbReference type="SAM" id="MobiDB-lite"/>
    </source>
</evidence>
<evidence type="ECO:0008006" key="4">
    <source>
        <dbReference type="Google" id="ProtNLM"/>
    </source>
</evidence>
<evidence type="ECO:0000313" key="3">
    <source>
        <dbReference type="Proteomes" id="UP000239724"/>
    </source>
</evidence>
<name>A0A2S6NEJ6_RHOGL</name>
<comment type="caution">
    <text evidence="2">The sequence shown here is derived from an EMBL/GenBank/DDBJ whole genome shotgun (WGS) entry which is preliminary data.</text>
</comment>
<evidence type="ECO:0000313" key="2">
    <source>
        <dbReference type="EMBL" id="PPQ33031.1"/>
    </source>
</evidence>
<reference evidence="2 3" key="1">
    <citation type="journal article" date="2018" name="Arch. Microbiol.">
        <title>New insights into the metabolic potential of the phototrophic purple bacterium Rhodopila globiformis DSM 161(T) from its draft genome sequence and evidence for a vanadium-dependent nitrogenase.</title>
        <authorList>
            <person name="Imhoff J.F."/>
            <person name="Rahn T."/>
            <person name="Kunzel S."/>
            <person name="Neulinger S.C."/>
        </authorList>
    </citation>
    <scope>NUCLEOTIDE SEQUENCE [LARGE SCALE GENOMIC DNA]</scope>
    <source>
        <strain evidence="2 3">DSM 161</strain>
    </source>
</reference>
<keyword evidence="3" id="KW-1185">Reference proteome</keyword>
<organism evidence="2 3">
    <name type="scientific">Rhodopila globiformis</name>
    <name type="common">Rhodopseudomonas globiformis</name>
    <dbReference type="NCBI Taxonomy" id="1071"/>
    <lineage>
        <taxon>Bacteria</taxon>
        <taxon>Pseudomonadati</taxon>
        <taxon>Pseudomonadota</taxon>
        <taxon>Alphaproteobacteria</taxon>
        <taxon>Acetobacterales</taxon>
        <taxon>Acetobacteraceae</taxon>
        <taxon>Rhodopila</taxon>
    </lineage>
</organism>
<dbReference type="AlphaFoldDB" id="A0A2S6NEJ6"/>
<gene>
    <name evidence="2" type="ORF">CCS01_15065</name>
</gene>
<dbReference type="Pfam" id="PF02620">
    <property type="entry name" value="YceD"/>
    <property type="match status" value="1"/>
</dbReference>
<protein>
    <recommendedName>
        <fullName evidence="4">DUF177 domain-containing protein</fullName>
    </recommendedName>
</protein>
<sequence length="189" mass="20352">MPGGAAAGGAAARRDHLHSSRGGCPMTPELHRPILLDRIGPNGLDFMVEATPAECAALTARMQLPAVHAVSCSFHLVREDRDTILARGHLKGRVTQTCVVSLEDFEAPVEEVFQVCFVPLGTETDDVDPESDDEIPYEGNVIDLGEATAEQLALALDPYPRKPGATLEEAEPKQPEHPFAGLSRLRPLN</sequence>
<feature type="region of interest" description="Disordered" evidence="1">
    <location>
        <begin position="1"/>
        <end position="25"/>
    </location>
</feature>
<proteinExistence type="predicted"/>
<dbReference type="EMBL" id="NHRY01000156">
    <property type="protein sequence ID" value="PPQ33031.1"/>
    <property type="molecule type" value="Genomic_DNA"/>
</dbReference>
<dbReference type="Proteomes" id="UP000239724">
    <property type="component" value="Unassembled WGS sequence"/>
</dbReference>